<keyword evidence="2" id="KW-1185">Reference proteome</keyword>
<sequence>MFSMVNANDGWTNCYDKNINPYFQEPNIQALSVDWDEGSQDPFILFNTNSDTVDPPFTRASKLVYVIQNYDGSTQLNRRDYVGVTRTFLRDYYIYVVLYDEDPFKVRG</sequence>
<protein>
    <submittedName>
        <fullName evidence="1">2950_t:CDS:1</fullName>
    </submittedName>
</protein>
<evidence type="ECO:0000313" key="1">
    <source>
        <dbReference type="EMBL" id="CAG8491920.1"/>
    </source>
</evidence>
<organism evidence="1 2">
    <name type="scientific">Scutellospora calospora</name>
    <dbReference type="NCBI Taxonomy" id="85575"/>
    <lineage>
        <taxon>Eukaryota</taxon>
        <taxon>Fungi</taxon>
        <taxon>Fungi incertae sedis</taxon>
        <taxon>Mucoromycota</taxon>
        <taxon>Glomeromycotina</taxon>
        <taxon>Glomeromycetes</taxon>
        <taxon>Diversisporales</taxon>
        <taxon>Gigasporaceae</taxon>
        <taxon>Scutellospora</taxon>
    </lineage>
</organism>
<name>A0ACA9KT52_9GLOM</name>
<reference evidence="1" key="1">
    <citation type="submission" date="2021-06" db="EMBL/GenBank/DDBJ databases">
        <authorList>
            <person name="Kallberg Y."/>
            <person name="Tangrot J."/>
            <person name="Rosling A."/>
        </authorList>
    </citation>
    <scope>NUCLEOTIDE SEQUENCE</scope>
    <source>
        <strain evidence="1">AU212A</strain>
    </source>
</reference>
<accession>A0ACA9KT52</accession>
<dbReference type="Proteomes" id="UP000789860">
    <property type="component" value="Unassembled WGS sequence"/>
</dbReference>
<proteinExistence type="predicted"/>
<comment type="caution">
    <text evidence="1">The sequence shown here is derived from an EMBL/GenBank/DDBJ whole genome shotgun (WGS) entry which is preliminary data.</text>
</comment>
<gene>
    <name evidence="1" type="ORF">SCALOS_LOCUS2860</name>
</gene>
<feature type="non-terminal residue" evidence="1">
    <location>
        <position position="108"/>
    </location>
</feature>
<evidence type="ECO:0000313" key="2">
    <source>
        <dbReference type="Proteomes" id="UP000789860"/>
    </source>
</evidence>
<dbReference type="EMBL" id="CAJVPM010002745">
    <property type="protein sequence ID" value="CAG8491920.1"/>
    <property type="molecule type" value="Genomic_DNA"/>
</dbReference>